<name>A0A813TGZ2_9BILA</name>
<organism evidence="1 2">
    <name type="scientific">Brachionus calyciflorus</name>
    <dbReference type="NCBI Taxonomy" id="104777"/>
    <lineage>
        <taxon>Eukaryota</taxon>
        <taxon>Metazoa</taxon>
        <taxon>Spiralia</taxon>
        <taxon>Gnathifera</taxon>
        <taxon>Rotifera</taxon>
        <taxon>Eurotatoria</taxon>
        <taxon>Monogononta</taxon>
        <taxon>Pseudotrocha</taxon>
        <taxon>Ploima</taxon>
        <taxon>Brachionidae</taxon>
        <taxon>Brachionus</taxon>
    </lineage>
</organism>
<proteinExistence type="predicted"/>
<accession>A0A813TGZ2</accession>
<dbReference type="OrthoDB" id="10519407at2759"/>
<evidence type="ECO:0000313" key="2">
    <source>
        <dbReference type="Proteomes" id="UP000663879"/>
    </source>
</evidence>
<protein>
    <submittedName>
        <fullName evidence="1">Uncharacterized protein</fullName>
    </submittedName>
</protein>
<comment type="caution">
    <text evidence="1">The sequence shown here is derived from an EMBL/GenBank/DDBJ whole genome shotgun (WGS) entry which is preliminary data.</text>
</comment>
<gene>
    <name evidence="1" type="ORF">OXX778_LOCUS7107</name>
</gene>
<dbReference type="EMBL" id="CAJNOC010000886">
    <property type="protein sequence ID" value="CAF0813738.1"/>
    <property type="molecule type" value="Genomic_DNA"/>
</dbReference>
<reference evidence="1" key="1">
    <citation type="submission" date="2021-02" db="EMBL/GenBank/DDBJ databases">
        <authorList>
            <person name="Nowell W R."/>
        </authorList>
    </citation>
    <scope>NUCLEOTIDE SEQUENCE</scope>
    <source>
        <strain evidence="1">Ploen Becks lab</strain>
    </source>
</reference>
<sequence length="361" mass="42403">MKLDFRGLENIIKCNHTQCKSKIIEGEVILLKPCYELYCSTHFQCKSQECEFCKKFQFEGTAKKSFLNICNVEKTLEQKLGKCSSCKKDHKNISEFNFENEGSDLNDFIKLIQKHKEIYKIKEPTKTSSFTTLNKKSSSTKIEGNDLGLFIKTVAEKSVENIKKEFKNRMTKPDTYKNLEHIIKDQFKDLNSDLKINYNKSKLAFYVALKQCFDQIEGQLDKKLEIFFNEFELNYHQIEKELYGLDKAKFKSLKKNCSIQSKIFDLKLRDIKSLINFDKSNANLIEFDECKELFGNFVYPVSQLYNEHNRIELECPRFDLTKKIVKAELNGQGVNVSFVTYWLERELFTELNFTADDQNIE</sequence>
<dbReference type="Proteomes" id="UP000663879">
    <property type="component" value="Unassembled WGS sequence"/>
</dbReference>
<evidence type="ECO:0000313" key="1">
    <source>
        <dbReference type="EMBL" id="CAF0813738.1"/>
    </source>
</evidence>
<keyword evidence="2" id="KW-1185">Reference proteome</keyword>
<dbReference type="AlphaFoldDB" id="A0A813TGZ2"/>